<name>A0A507E550_9FUNG</name>
<dbReference type="Proteomes" id="UP000318582">
    <property type="component" value="Unassembled WGS sequence"/>
</dbReference>
<evidence type="ECO:0000256" key="13">
    <source>
        <dbReference type="ARBA" id="ARBA00023128"/>
    </source>
</evidence>
<dbReference type="GO" id="GO:0005739">
    <property type="term" value="C:mitochondrion"/>
    <property type="evidence" value="ECO:0007669"/>
    <property type="project" value="UniProtKB-SubCell"/>
</dbReference>
<evidence type="ECO:0000256" key="9">
    <source>
        <dbReference type="ARBA" id="ARBA00022857"/>
    </source>
</evidence>
<comment type="cofactor">
    <cofactor evidence="1 15 16">
        <name>FAD</name>
        <dbReference type="ChEBI" id="CHEBI:57692"/>
    </cofactor>
</comment>
<evidence type="ECO:0000313" key="19">
    <source>
        <dbReference type="Proteomes" id="UP000318582"/>
    </source>
</evidence>
<comment type="catalytic activity">
    <reaction evidence="14 15">
        <text>2 reduced [adrenodoxin] + NADP(+) + H(+) = 2 oxidized [adrenodoxin] + NADPH</text>
        <dbReference type="Rhea" id="RHEA:42312"/>
        <dbReference type="Rhea" id="RHEA-COMP:9998"/>
        <dbReference type="Rhea" id="RHEA-COMP:9999"/>
        <dbReference type="ChEBI" id="CHEBI:15378"/>
        <dbReference type="ChEBI" id="CHEBI:33737"/>
        <dbReference type="ChEBI" id="CHEBI:33738"/>
        <dbReference type="ChEBI" id="CHEBI:57783"/>
        <dbReference type="ChEBI" id="CHEBI:58349"/>
        <dbReference type="EC" id="1.18.1.6"/>
    </reaction>
</comment>
<comment type="similarity">
    <text evidence="3 15">Belongs to the ferredoxin--NADP reductase type 1 family.</text>
</comment>
<evidence type="ECO:0000256" key="7">
    <source>
        <dbReference type="ARBA" id="ARBA00022630"/>
    </source>
</evidence>
<reference evidence="18 19" key="1">
    <citation type="journal article" date="2019" name="Sci. Rep.">
        <title>Comparative genomics of chytrid fungi reveal insights into the obligate biotrophic and pathogenic lifestyle of Synchytrium endobioticum.</title>
        <authorList>
            <person name="van de Vossenberg B.T.L.H."/>
            <person name="Warris S."/>
            <person name="Nguyen H.D.T."/>
            <person name="van Gent-Pelzer M.P.E."/>
            <person name="Joly D.L."/>
            <person name="van de Geest H.C."/>
            <person name="Bonants P.J.M."/>
            <person name="Smith D.S."/>
            <person name="Levesque C.A."/>
            <person name="van der Lee T.A.J."/>
        </authorList>
    </citation>
    <scope>NUCLEOTIDE SEQUENCE [LARGE SCALE GENOMIC DNA]</scope>
    <source>
        <strain evidence="18 19">CBS 809.83</strain>
    </source>
</reference>
<accession>A0A507E550</accession>
<feature type="binding site" evidence="16">
    <location>
        <begin position="340"/>
        <end position="342"/>
    </location>
    <ligand>
        <name>FAD</name>
        <dbReference type="ChEBI" id="CHEBI:57692"/>
    </ligand>
</feature>
<evidence type="ECO:0000256" key="14">
    <source>
        <dbReference type="ARBA" id="ARBA00048933"/>
    </source>
</evidence>
<dbReference type="Gene3D" id="3.50.50.60">
    <property type="entry name" value="FAD/NAD(P)-binding domain"/>
    <property type="match status" value="1"/>
</dbReference>
<keyword evidence="6" id="KW-0813">Transport</keyword>
<dbReference type="PANTHER" id="PTHR48467">
    <property type="entry name" value="GLUTAMATE SYNTHASE 1 [NADH], CHLOROPLASTIC-LIKE"/>
    <property type="match status" value="1"/>
</dbReference>
<keyword evidence="8 15" id="KW-0274">FAD</keyword>
<evidence type="ECO:0000256" key="10">
    <source>
        <dbReference type="ARBA" id="ARBA00022946"/>
    </source>
</evidence>
<keyword evidence="12 15" id="KW-0560">Oxidoreductase</keyword>
<evidence type="ECO:0000256" key="1">
    <source>
        <dbReference type="ARBA" id="ARBA00001974"/>
    </source>
</evidence>
<keyword evidence="9 15" id="KW-0521">NADP</keyword>
<feature type="binding site" evidence="17">
    <location>
        <position position="340"/>
    </location>
    <ligand>
        <name>NADP(+)</name>
        <dbReference type="ChEBI" id="CHEBI:58349"/>
    </ligand>
</feature>
<dbReference type="Gene3D" id="3.40.50.720">
    <property type="entry name" value="NAD(P)-binding Rossmann-like Domain"/>
    <property type="match status" value="1"/>
</dbReference>
<evidence type="ECO:0000256" key="11">
    <source>
        <dbReference type="ARBA" id="ARBA00022982"/>
    </source>
</evidence>
<feature type="binding site" evidence="16">
    <location>
        <position position="3"/>
    </location>
    <ligand>
        <name>FAD</name>
        <dbReference type="ChEBI" id="CHEBI:57692"/>
    </ligand>
</feature>
<feature type="binding site" evidence="17">
    <location>
        <begin position="120"/>
        <end position="123"/>
    </location>
    <ligand>
        <name>NADP(+)</name>
        <dbReference type="ChEBI" id="CHEBI:58349"/>
    </ligand>
</feature>
<dbReference type="InterPro" id="IPR055275">
    <property type="entry name" value="Ferredox_Rdtase"/>
</dbReference>
<dbReference type="EC" id="1.18.1.6" evidence="4 15"/>
<dbReference type="AlphaFoldDB" id="A0A507E550"/>
<keyword evidence="19" id="KW-1185">Reference proteome</keyword>
<keyword evidence="10" id="KW-0809">Transit peptide</keyword>
<evidence type="ECO:0000256" key="15">
    <source>
        <dbReference type="PIRNR" id="PIRNR000362"/>
    </source>
</evidence>
<dbReference type="GO" id="GO:0016491">
    <property type="term" value="F:oxidoreductase activity"/>
    <property type="evidence" value="ECO:0007669"/>
    <property type="project" value="UniProtKB-KW"/>
</dbReference>
<evidence type="ECO:0000256" key="5">
    <source>
        <dbReference type="ARBA" id="ARBA00016287"/>
    </source>
</evidence>
<dbReference type="SUPFAM" id="SSF51905">
    <property type="entry name" value="FAD/NAD(P)-binding domain"/>
    <property type="match status" value="1"/>
</dbReference>
<feature type="binding site" evidence="17">
    <location>
        <begin position="164"/>
        <end position="165"/>
    </location>
    <ligand>
        <name>NADP(+)</name>
        <dbReference type="ChEBI" id="CHEBI:58349"/>
    </ligand>
</feature>
<dbReference type="InterPro" id="IPR021163">
    <property type="entry name" value="Ferredox_Rdtase_adrenod"/>
</dbReference>
<comment type="caution">
    <text evidence="18">The sequence shown here is derived from an EMBL/GenBank/DDBJ whole genome shotgun (WGS) entry which is preliminary data.</text>
</comment>
<proteinExistence type="inferred from homology"/>
<evidence type="ECO:0000256" key="17">
    <source>
        <dbReference type="PIRSR" id="PIRSR000362-2"/>
    </source>
</evidence>
<gene>
    <name evidence="18" type="ORF">PhCBS80983_g02814</name>
</gene>
<keyword evidence="7 15" id="KW-0285">Flavoprotein</keyword>
<feature type="binding site" evidence="16">
    <location>
        <position position="333"/>
    </location>
    <ligand>
        <name>FAD</name>
        <dbReference type="ChEBI" id="CHEBI:57692"/>
    </ligand>
</feature>
<evidence type="ECO:0000256" key="8">
    <source>
        <dbReference type="ARBA" id="ARBA00022827"/>
    </source>
</evidence>
<dbReference type="EMBL" id="QEAQ01000030">
    <property type="protein sequence ID" value="TPX58972.1"/>
    <property type="molecule type" value="Genomic_DNA"/>
</dbReference>
<keyword evidence="13 15" id="KW-0496">Mitochondrion</keyword>
<dbReference type="PIRSF" id="PIRSF000362">
    <property type="entry name" value="FNR"/>
    <property type="match status" value="1"/>
</dbReference>
<evidence type="ECO:0000256" key="12">
    <source>
        <dbReference type="ARBA" id="ARBA00023002"/>
    </source>
</evidence>
<protein>
    <recommendedName>
        <fullName evidence="5 15">NADPH:adrenodoxin oxidoreductase, mitochondrial</fullName>
        <ecNumber evidence="4 15">1.18.1.6</ecNumber>
    </recommendedName>
</protein>
<feature type="binding site" evidence="17">
    <location>
        <position position="176"/>
    </location>
    <ligand>
        <name>NADP(+)</name>
        <dbReference type="ChEBI" id="CHEBI:58349"/>
    </ligand>
</feature>
<dbReference type="PANTHER" id="PTHR48467:SF1">
    <property type="entry name" value="GLUTAMATE SYNTHASE 1 [NADH], CHLOROPLASTIC-LIKE"/>
    <property type="match status" value="1"/>
</dbReference>
<dbReference type="SUPFAM" id="SSF51971">
    <property type="entry name" value="Nucleotide-binding domain"/>
    <property type="match status" value="2"/>
</dbReference>
<keyword evidence="11" id="KW-0249">Electron transport</keyword>
<organism evidence="18 19">
    <name type="scientific">Powellomyces hirtus</name>
    <dbReference type="NCBI Taxonomy" id="109895"/>
    <lineage>
        <taxon>Eukaryota</taxon>
        <taxon>Fungi</taxon>
        <taxon>Fungi incertae sedis</taxon>
        <taxon>Chytridiomycota</taxon>
        <taxon>Chytridiomycota incertae sedis</taxon>
        <taxon>Chytridiomycetes</taxon>
        <taxon>Spizellomycetales</taxon>
        <taxon>Powellomycetaceae</taxon>
        <taxon>Powellomyces</taxon>
    </lineage>
</organism>
<sequence length="434" mass="47419">MYEALPVPYGLVRFGVAPDHPEVKNVIHKFASIAEDARFRFVGNVNIGRDLQFAELKPHYDAIVLSYGAQEDQHLGIPGEESIKNVFSARAFVGWYNGSPEYRNLNPDLTSSDTAVVVGQGNVALDVARTLLSPVDDIARTDITSHAVEALRKSKIKHVHLIGRRGPLQAAFTAKELREMIALPDTKLNIDLNLVHSQIKADAEALAKDRPRRRLMELLIKGATKTFSEEPSKSWTLQFLRSPVELVPHPETNALKAVLLEKNTLQGSPQSPKAVGTGQIEELSTGLLLRSIGYRSVPFRGVPFDSRKGLIPNVKGRVSDEKDSASGLYVSGWLKRGPTGVITATMYDAIETATSIVEDVQAGNLKSQVASKGSDGFESLKDLLKERGANPISFKDWESIDKAEITAGEAKGKPREKIVDVQSMLKIVAAGRAE</sequence>
<feature type="binding site" evidence="16">
    <location>
        <position position="47"/>
    </location>
    <ligand>
        <name>FAD</name>
        <dbReference type="ChEBI" id="CHEBI:57692"/>
    </ligand>
</feature>
<evidence type="ECO:0000256" key="4">
    <source>
        <dbReference type="ARBA" id="ARBA00013219"/>
    </source>
</evidence>
<evidence type="ECO:0000256" key="2">
    <source>
        <dbReference type="ARBA" id="ARBA00004173"/>
    </source>
</evidence>
<dbReference type="FunFam" id="3.50.50.60:FF:000036">
    <property type="entry name" value="NADPH:adrenodoxin oxidoreductase, mitochondrial"/>
    <property type="match status" value="1"/>
</dbReference>
<dbReference type="InterPro" id="IPR036188">
    <property type="entry name" value="FAD/NAD-bd_sf"/>
</dbReference>
<evidence type="ECO:0000256" key="6">
    <source>
        <dbReference type="ARBA" id="ARBA00022448"/>
    </source>
</evidence>
<feature type="binding site" evidence="16">
    <location>
        <position position="11"/>
    </location>
    <ligand>
        <name>FAD</name>
        <dbReference type="ChEBI" id="CHEBI:57692"/>
    </ligand>
</feature>
<dbReference type="STRING" id="109895.A0A507E550"/>
<evidence type="ECO:0000313" key="18">
    <source>
        <dbReference type="EMBL" id="TPX58972.1"/>
    </source>
</evidence>
<evidence type="ECO:0000256" key="16">
    <source>
        <dbReference type="PIRSR" id="PIRSR000362-1"/>
    </source>
</evidence>
<evidence type="ECO:0000256" key="3">
    <source>
        <dbReference type="ARBA" id="ARBA00008312"/>
    </source>
</evidence>
<comment type="subcellular location">
    <subcellularLocation>
        <location evidence="2 15">Mitochondrion</location>
    </subcellularLocation>
</comment>
<dbReference type="PRINTS" id="PR00419">
    <property type="entry name" value="ADXRDTASE"/>
</dbReference>